<organism evidence="1">
    <name type="scientific">Amphimedon queenslandica</name>
    <name type="common">Sponge</name>
    <dbReference type="NCBI Taxonomy" id="400682"/>
    <lineage>
        <taxon>Eukaryota</taxon>
        <taxon>Metazoa</taxon>
        <taxon>Porifera</taxon>
        <taxon>Demospongiae</taxon>
        <taxon>Heteroscleromorpha</taxon>
        <taxon>Haplosclerida</taxon>
        <taxon>Niphatidae</taxon>
        <taxon>Amphimedon</taxon>
    </lineage>
</organism>
<dbReference type="EnsemblMetazoa" id="Aqu2.1.21494_001">
    <property type="protein sequence ID" value="Aqu2.1.21494_001"/>
    <property type="gene ID" value="Aqu2.1.21494"/>
</dbReference>
<sequence>MLQSYLTILKKTIPIALSLLSSSLLLCRSNCCINYYYCTYSLNHHQ</sequence>
<reference evidence="1" key="1">
    <citation type="submission" date="2017-05" db="UniProtKB">
        <authorList>
            <consortium name="EnsemblMetazoa"/>
        </authorList>
    </citation>
    <scope>IDENTIFICATION</scope>
</reference>
<protein>
    <submittedName>
        <fullName evidence="1">Uncharacterized protein</fullName>
    </submittedName>
</protein>
<proteinExistence type="predicted"/>
<dbReference type="InParanoid" id="A0A1X7U252"/>
<accession>A0A1X7U252</accession>
<dbReference type="AlphaFoldDB" id="A0A1X7U252"/>
<evidence type="ECO:0000313" key="1">
    <source>
        <dbReference type="EnsemblMetazoa" id="Aqu2.1.21494_001"/>
    </source>
</evidence>
<name>A0A1X7U252_AMPQE</name>